<name>A0A1I6KFH8_9EURY</name>
<protein>
    <recommendedName>
        <fullName evidence="3">DUF8056 domain-containing protein</fullName>
    </recommendedName>
</protein>
<evidence type="ECO:0000256" key="2">
    <source>
        <dbReference type="SAM" id="Phobius"/>
    </source>
</evidence>
<feature type="compositionally biased region" description="Acidic residues" evidence="1">
    <location>
        <begin position="1"/>
        <end position="19"/>
    </location>
</feature>
<sequence>MADDATDDVGDSVDSDDVADSFAAAVPGDDADERATADDWGDSDDQADASDSEDDSYAGVFGAFPYAFWSSESYLFKSYALVGGFLALAVALLFGLSVVVLIGATAGAPGGSFSFSRAFFVFVGLTVVAPLLAPILFVARRHRRGVSSARYDATLAALGYVFVGSLFVALVITVPPGLQEAVTGPFAPLIEFLYGRPPLTGLVPPLAVAVLIVLAGRRAS</sequence>
<dbReference type="InterPro" id="IPR058369">
    <property type="entry name" value="DUF8056"/>
</dbReference>
<gene>
    <name evidence="4" type="ORF">SAMN05216559_0719</name>
</gene>
<keyword evidence="2" id="KW-0812">Transmembrane</keyword>
<feature type="transmembrane region" description="Helical" evidence="2">
    <location>
        <begin position="151"/>
        <end position="174"/>
    </location>
</feature>
<evidence type="ECO:0000256" key="1">
    <source>
        <dbReference type="SAM" id="MobiDB-lite"/>
    </source>
</evidence>
<proteinExistence type="predicted"/>
<keyword evidence="2" id="KW-0472">Membrane</keyword>
<dbReference type="Pfam" id="PF26243">
    <property type="entry name" value="DUF8056"/>
    <property type="match status" value="1"/>
</dbReference>
<feature type="transmembrane region" description="Helical" evidence="2">
    <location>
        <begin position="194"/>
        <end position="215"/>
    </location>
</feature>
<feature type="transmembrane region" description="Helical" evidence="2">
    <location>
        <begin position="79"/>
        <end position="106"/>
    </location>
</feature>
<reference evidence="4 5" key="1">
    <citation type="submission" date="2016-10" db="EMBL/GenBank/DDBJ databases">
        <authorList>
            <person name="de Groot N.N."/>
        </authorList>
    </citation>
    <scope>NUCLEOTIDE SEQUENCE [LARGE SCALE GENOMIC DNA]</scope>
    <source>
        <strain evidence="4 5">CGMCC 1.10457</strain>
    </source>
</reference>
<organism evidence="4 5">
    <name type="scientific">Halomicrobium zhouii</name>
    <dbReference type="NCBI Taxonomy" id="767519"/>
    <lineage>
        <taxon>Archaea</taxon>
        <taxon>Methanobacteriati</taxon>
        <taxon>Methanobacteriota</taxon>
        <taxon>Stenosarchaea group</taxon>
        <taxon>Halobacteria</taxon>
        <taxon>Halobacteriales</taxon>
        <taxon>Haloarculaceae</taxon>
        <taxon>Halomicrobium</taxon>
    </lineage>
</organism>
<keyword evidence="5" id="KW-1185">Reference proteome</keyword>
<evidence type="ECO:0000259" key="3">
    <source>
        <dbReference type="Pfam" id="PF26243"/>
    </source>
</evidence>
<feature type="region of interest" description="Disordered" evidence="1">
    <location>
        <begin position="1"/>
        <end position="55"/>
    </location>
</feature>
<dbReference type="AlphaFoldDB" id="A0A1I6KFH8"/>
<dbReference type="EMBL" id="FOZK01000001">
    <property type="protein sequence ID" value="SFR89967.1"/>
    <property type="molecule type" value="Genomic_DNA"/>
</dbReference>
<keyword evidence="2" id="KW-1133">Transmembrane helix</keyword>
<dbReference type="STRING" id="767519.SAMN05216559_0719"/>
<dbReference type="Proteomes" id="UP000199062">
    <property type="component" value="Unassembled WGS sequence"/>
</dbReference>
<feature type="domain" description="DUF8056" evidence="3">
    <location>
        <begin position="54"/>
        <end position="219"/>
    </location>
</feature>
<dbReference type="RefSeq" id="WP_245778593.1">
    <property type="nucleotide sequence ID" value="NZ_FOZK01000001.1"/>
</dbReference>
<evidence type="ECO:0000313" key="4">
    <source>
        <dbReference type="EMBL" id="SFR89967.1"/>
    </source>
</evidence>
<accession>A0A1I6KFH8</accession>
<feature type="transmembrane region" description="Helical" evidence="2">
    <location>
        <begin position="118"/>
        <end position="139"/>
    </location>
</feature>
<feature type="compositionally biased region" description="Acidic residues" evidence="1">
    <location>
        <begin position="39"/>
        <end position="55"/>
    </location>
</feature>
<evidence type="ECO:0000313" key="5">
    <source>
        <dbReference type="Proteomes" id="UP000199062"/>
    </source>
</evidence>